<dbReference type="Gene3D" id="3.80.10.10">
    <property type="entry name" value="Ribonuclease Inhibitor"/>
    <property type="match status" value="1"/>
</dbReference>
<evidence type="ECO:0000313" key="2">
    <source>
        <dbReference type="Proteomes" id="UP001221142"/>
    </source>
</evidence>
<reference evidence="1" key="1">
    <citation type="submission" date="2023-03" db="EMBL/GenBank/DDBJ databases">
        <title>Massive genome expansion in bonnet fungi (Mycena s.s.) driven by repeated elements and novel gene families across ecological guilds.</title>
        <authorList>
            <consortium name="Lawrence Berkeley National Laboratory"/>
            <person name="Harder C.B."/>
            <person name="Miyauchi S."/>
            <person name="Viragh M."/>
            <person name="Kuo A."/>
            <person name="Thoen E."/>
            <person name="Andreopoulos B."/>
            <person name="Lu D."/>
            <person name="Skrede I."/>
            <person name="Drula E."/>
            <person name="Henrissat B."/>
            <person name="Morin E."/>
            <person name="Kohler A."/>
            <person name="Barry K."/>
            <person name="LaButti K."/>
            <person name="Morin E."/>
            <person name="Salamov A."/>
            <person name="Lipzen A."/>
            <person name="Mereny Z."/>
            <person name="Hegedus B."/>
            <person name="Baldrian P."/>
            <person name="Stursova M."/>
            <person name="Weitz H."/>
            <person name="Taylor A."/>
            <person name="Grigoriev I.V."/>
            <person name="Nagy L.G."/>
            <person name="Martin F."/>
            <person name="Kauserud H."/>
        </authorList>
    </citation>
    <scope>NUCLEOTIDE SEQUENCE</scope>
    <source>
        <strain evidence="1">9284</strain>
    </source>
</reference>
<gene>
    <name evidence="1" type="ORF">FB45DRAFT_1017272</name>
</gene>
<evidence type="ECO:0000313" key="1">
    <source>
        <dbReference type="EMBL" id="KAJ7649835.1"/>
    </source>
</evidence>
<comment type="caution">
    <text evidence="1">The sequence shown here is derived from an EMBL/GenBank/DDBJ whole genome shotgun (WGS) entry which is preliminary data.</text>
</comment>
<sequence>MLFLNICTAWTNISVSIPALWDTIEIMFPRHKSFDKVLDKWLQRARGRPLHISLEGAVDADVAACIWQYSTSLRRLDISFEALPKYDKPHDLLGGNMPQAPLPCLQTLYIYGIFDVFCSWDPVLELLGLSPNLVDLSLRNTSFSDGDYVDKDLVLPNLRELEYTGSSLDGGTLSWLSARISKLSSFRQPF</sequence>
<dbReference type="SUPFAM" id="SSF52047">
    <property type="entry name" value="RNI-like"/>
    <property type="match status" value="1"/>
</dbReference>
<proteinExistence type="predicted"/>
<dbReference type="AlphaFoldDB" id="A0AAD7CI91"/>
<organism evidence="1 2">
    <name type="scientific">Roridomyces roridus</name>
    <dbReference type="NCBI Taxonomy" id="1738132"/>
    <lineage>
        <taxon>Eukaryota</taxon>
        <taxon>Fungi</taxon>
        <taxon>Dikarya</taxon>
        <taxon>Basidiomycota</taxon>
        <taxon>Agaricomycotina</taxon>
        <taxon>Agaricomycetes</taxon>
        <taxon>Agaricomycetidae</taxon>
        <taxon>Agaricales</taxon>
        <taxon>Marasmiineae</taxon>
        <taxon>Mycenaceae</taxon>
        <taxon>Roridomyces</taxon>
    </lineage>
</organism>
<accession>A0AAD7CI91</accession>
<name>A0AAD7CI91_9AGAR</name>
<keyword evidence="2" id="KW-1185">Reference proteome</keyword>
<dbReference type="InterPro" id="IPR032675">
    <property type="entry name" value="LRR_dom_sf"/>
</dbReference>
<dbReference type="EMBL" id="JARKIF010000001">
    <property type="protein sequence ID" value="KAJ7649835.1"/>
    <property type="molecule type" value="Genomic_DNA"/>
</dbReference>
<protein>
    <submittedName>
        <fullName evidence="1">Uncharacterized protein</fullName>
    </submittedName>
</protein>
<dbReference type="Proteomes" id="UP001221142">
    <property type="component" value="Unassembled WGS sequence"/>
</dbReference>